<feature type="signal peptide" evidence="12">
    <location>
        <begin position="1"/>
        <end position="27"/>
    </location>
</feature>
<dbReference type="Proteomes" id="UP001626536">
    <property type="component" value="Plasmid pRX1"/>
</dbReference>
<dbReference type="CDD" id="cd09116">
    <property type="entry name" value="PLDc_Nuc_like"/>
    <property type="match status" value="1"/>
</dbReference>
<accession>A0ABZ0HX81</accession>
<evidence type="ECO:0000256" key="7">
    <source>
        <dbReference type="ARBA" id="ARBA00022525"/>
    </source>
</evidence>
<dbReference type="EC" id="3.1.4.4" evidence="5"/>
<dbReference type="PANTHER" id="PTHR43856">
    <property type="entry name" value="CARDIOLIPIN HYDROLASE"/>
    <property type="match status" value="1"/>
</dbReference>
<dbReference type="RefSeq" id="WP_407341232.1">
    <property type="nucleotide sequence ID" value="NZ_CP136863.1"/>
</dbReference>
<comment type="subcellular location">
    <subcellularLocation>
        <location evidence="3">Secreted</location>
    </subcellularLocation>
</comment>
<dbReference type="PANTHER" id="PTHR43856:SF1">
    <property type="entry name" value="MITOCHONDRIAL CARDIOLIPIN HYDROLASE"/>
    <property type="match status" value="1"/>
</dbReference>
<geneLocation type="plasmid" evidence="14 15">
    <name>pRX1</name>
</geneLocation>
<protein>
    <recommendedName>
        <fullName evidence="6">Phospholipase D</fullName>
        <ecNumber evidence="5">3.1.4.4</ecNumber>
    </recommendedName>
    <alternativeName>
        <fullName evidence="11">Choline phosphatase</fullName>
    </alternativeName>
</protein>
<dbReference type="InterPro" id="IPR001736">
    <property type="entry name" value="PLipase_D/transphosphatidylase"/>
</dbReference>
<proteinExistence type="inferred from homology"/>
<evidence type="ECO:0000256" key="8">
    <source>
        <dbReference type="ARBA" id="ARBA00022801"/>
    </source>
</evidence>
<evidence type="ECO:0000256" key="2">
    <source>
        <dbReference type="ARBA" id="ARBA00003145"/>
    </source>
</evidence>
<dbReference type="InterPro" id="IPR025202">
    <property type="entry name" value="PLD-like_dom"/>
</dbReference>
<evidence type="ECO:0000256" key="10">
    <source>
        <dbReference type="ARBA" id="ARBA00023098"/>
    </source>
</evidence>
<comment type="catalytic activity">
    <reaction evidence="1">
        <text>a 1,2-diacyl-sn-glycero-3-phosphocholine + H2O = a 1,2-diacyl-sn-glycero-3-phosphate + choline + H(+)</text>
        <dbReference type="Rhea" id="RHEA:14445"/>
        <dbReference type="ChEBI" id="CHEBI:15354"/>
        <dbReference type="ChEBI" id="CHEBI:15377"/>
        <dbReference type="ChEBI" id="CHEBI:15378"/>
        <dbReference type="ChEBI" id="CHEBI:57643"/>
        <dbReference type="ChEBI" id="CHEBI:58608"/>
        <dbReference type="EC" id="3.1.4.4"/>
    </reaction>
</comment>
<evidence type="ECO:0000256" key="12">
    <source>
        <dbReference type="SAM" id="SignalP"/>
    </source>
</evidence>
<sequence>MTPRRIVYVIAAAASLLALTTAGPAMRLHNDGAAQVVAEAPALHYAPAENLEHIDVALIDQAKKNIDFAAYVLTDFAVIQALTRAADRGVAIRVYLDGGQFGSRDPKQPFYDLKLTPGVVIRKKQPGEALMHLKAFQIDGRVLRTGSANFSPSGLKRQDNDLVVIESVKAVDAFKRNFDRVFQTGEALQ</sequence>
<keyword evidence="12" id="KW-0732">Signal</keyword>
<evidence type="ECO:0000256" key="1">
    <source>
        <dbReference type="ARBA" id="ARBA00000798"/>
    </source>
</evidence>
<evidence type="ECO:0000256" key="11">
    <source>
        <dbReference type="ARBA" id="ARBA00029594"/>
    </source>
</evidence>
<dbReference type="EMBL" id="CP136863">
    <property type="protein sequence ID" value="WOJ91843.1"/>
    <property type="molecule type" value="Genomic_DNA"/>
</dbReference>
<dbReference type="PROSITE" id="PS50035">
    <property type="entry name" value="PLD"/>
    <property type="match status" value="1"/>
</dbReference>
<organism evidence="14 15">
    <name type="scientific">Methylocapsa polymorpha</name>
    <dbReference type="NCBI Taxonomy" id="3080828"/>
    <lineage>
        <taxon>Bacteria</taxon>
        <taxon>Pseudomonadati</taxon>
        <taxon>Pseudomonadota</taxon>
        <taxon>Alphaproteobacteria</taxon>
        <taxon>Hyphomicrobiales</taxon>
        <taxon>Beijerinckiaceae</taxon>
        <taxon>Methylocapsa</taxon>
    </lineage>
</organism>
<evidence type="ECO:0000259" key="13">
    <source>
        <dbReference type="PROSITE" id="PS50035"/>
    </source>
</evidence>
<feature type="chain" id="PRO_5047156418" description="Phospholipase D" evidence="12">
    <location>
        <begin position="28"/>
        <end position="189"/>
    </location>
</feature>
<comment type="similarity">
    <text evidence="4">Belongs to the phospholipase D family.</text>
</comment>
<evidence type="ECO:0000256" key="3">
    <source>
        <dbReference type="ARBA" id="ARBA00004613"/>
    </source>
</evidence>
<keyword evidence="9" id="KW-0442">Lipid degradation</keyword>
<evidence type="ECO:0000256" key="4">
    <source>
        <dbReference type="ARBA" id="ARBA00008664"/>
    </source>
</evidence>
<comment type="function">
    <text evidence="2">Could be a virulence factor.</text>
</comment>
<dbReference type="Pfam" id="PF13091">
    <property type="entry name" value="PLDc_2"/>
    <property type="match status" value="1"/>
</dbReference>
<keyword evidence="10" id="KW-0443">Lipid metabolism</keyword>
<dbReference type="Gene3D" id="3.30.870.10">
    <property type="entry name" value="Endonuclease Chain A"/>
    <property type="match status" value="1"/>
</dbReference>
<keyword evidence="14" id="KW-0614">Plasmid</keyword>
<evidence type="ECO:0000256" key="9">
    <source>
        <dbReference type="ARBA" id="ARBA00022963"/>
    </source>
</evidence>
<gene>
    <name evidence="14" type="ORF">RZS28_19155</name>
</gene>
<keyword evidence="7" id="KW-0964">Secreted</keyword>
<reference evidence="14 15" key="1">
    <citation type="submission" date="2023-10" db="EMBL/GenBank/DDBJ databases">
        <title>Novel methanotroph of the genus Methylocapsa from a subarctic wetland.</title>
        <authorList>
            <person name="Belova S.E."/>
            <person name="Oshkin I.Y."/>
            <person name="Miroshnikov K."/>
            <person name="Dedysh S.N."/>
        </authorList>
    </citation>
    <scope>NUCLEOTIDE SEQUENCE [LARGE SCALE GENOMIC DNA]</scope>
    <source>
        <strain evidence="14 15">RX1</strain>
        <plasmid evidence="14 15">pRX1</plasmid>
    </source>
</reference>
<evidence type="ECO:0000256" key="5">
    <source>
        <dbReference type="ARBA" id="ARBA00012027"/>
    </source>
</evidence>
<evidence type="ECO:0000313" key="14">
    <source>
        <dbReference type="EMBL" id="WOJ91843.1"/>
    </source>
</evidence>
<evidence type="ECO:0000313" key="15">
    <source>
        <dbReference type="Proteomes" id="UP001626536"/>
    </source>
</evidence>
<dbReference type="SUPFAM" id="SSF56024">
    <property type="entry name" value="Phospholipase D/nuclease"/>
    <property type="match status" value="1"/>
</dbReference>
<keyword evidence="15" id="KW-1185">Reference proteome</keyword>
<feature type="domain" description="PLD phosphodiesterase" evidence="13">
    <location>
        <begin position="127"/>
        <end position="154"/>
    </location>
</feature>
<keyword evidence="8" id="KW-0378">Hydrolase</keyword>
<name>A0ABZ0HX81_9HYPH</name>
<dbReference type="InterPro" id="IPR051406">
    <property type="entry name" value="PLD_domain"/>
</dbReference>
<evidence type="ECO:0000256" key="6">
    <source>
        <dbReference type="ARBA" id="ARBA00018392"/>
    </source>
</evidence>